<evidence type="ECO:0000313" key="4">
    <source>
        <dbReference type="Proteomes" id="UP000077245"/>
    </source>
</evidence>
<sequence length="189" mass="22785">MIEVEVKAKIEDIEAIKKNLKRLNLEKKETEIQEDIYFEREDIKFALNDKALRIRSIEKNEKKYTKITYKGPKLDKISKTREEIELEVENKDEMKKLFERLLFIESGHVKKIREIYEYLEKEDKNLENMKFEIAIDNVKGLGYYMEIETDLEDEKTELAIEKIYKLFKELGIENGFERTSYLELLEKEN</sequence>
<dbReference type="PATRIC" id="fig|49547.3.peg.1346"/>
<accession>A0A166AEF4</accession>
<dbReference type="InterPro" id="IPR023577">
    <property type="entry name" value="CYTH_domain"/>
</dbReference>
<organism evidence="3 4">
    <name type="scientific">Methanobrevibacter curvatus</name>
    <dbReference type="NCBI Taxonomy" id="49547"/>
    <lineage>
        <taxon>Archaea</taxon>
        <taxon>Methanobacteriati</taxon>
        <taxon>Methanobacteriota</taxon>
        <taxon>Methanomada group</taxon>
        <taxon>Methanobacteria</taxon>
        <taxon>Methanobacteriales</taxon>
        <taxon>Methanobacteriaceae</taxon>
        <taxon>Methanobrevibacter</taxon>
    </lineage>
</organism>
<dbReference type="AlphaFoldDB" id="A0A166AEF4"/>
<dbReference type="NCBIfam" id="TIGR00318">
    <property type="entry name" value="cyaB"/>
    <property type="match status" value="1"/>
</dbReference>
<dbReference type="STRING" id="49547.MBCUR_12520"/>
<reference evidence="3 4" key="1">
    <citation type="submission" date="2016-04" db="EMBL/GenBank/DDBJ databases">
        <title>Genome sequence of Methanobrevibacter curvatus DSM 11111.</title>
        <authorList>
            <person name="Poehlein A."/>
            <person name="Seedorf H."/>
            <person name="Daniel R."/>
        </authorList>
    </citation>
    <scope>NUCLEOTIDE SEQUENCE [LARGE SCALE GENOMIC DNA]</scope>
    <source>
        <strain evidence="3 4">DSM 11111</strain>
    </source>
</reference>
<evidence type="ECO:0000259" key="2">
    <source>
        <dbReference type="PROSITE" id="PS51707"/>
    </source>
</evidence>
<protein>
    <submittedName>
        <fullName evidence="3">CYTH domain protein</fullName>
    </submittedName>
</protein>
<evidence type="ECO:0000256" key="1">
    <source>
        <dbReference type="SAM" id="Coils"/>
    </source>
</evidence>
<feature type="coiled-coil region" evidence="1">
    <location>
        <begin position="6"/>
        <end position="33"/>
    </location>
</feature>
<feature type="domain" description="CYTH" evidence="2">
    <location>
        <begin position="1"/>
        <end position="187"/>
    </location>
</feature>
<dbReference type="Gene3D" id="2.40.320.10">
    <property type="entry name" value="Hypothetical Protein Pfu-838710-001"/>
    <property type="match status" value="1"/>
</dbReference>
<dbReference type="EMBL" id="LWMV01000178">
    <property type="protein sequence ID" value="KZX11928.1"/>
    <property type="molecule type" value="Genomic_DNA"/>
</dbReference>
<dbReference type="InterPro" id="IPR033469">
    <property type="entry name" value="CYTH-like_dom_sf"/>
</dbReference>
<dbReference type="Pfam" id="PF01928">
    <property type="entry name" value="CYTH"/>
    <property type="match status" value="1"/>
</dbReference>
<dbReference type="CDD" id="cd07890">
    <property type="entry name" value="CYTH-like_AC_IV-like"/>
    <property type="match status" value="1"/>
</dbReference>
<dbReference type="PANTHER" id="PTHR21028">
    <property type="entry name" value="SI:CH211-156B7.4"/>
    <property type="match status" value="1"/>
</dbReference>
<name>A0A166AEF4_9EURY</name>
<dbReference type="InterPro" id="IPR008173">
    <property type="entry name" value="Adenylyl_cyclase_CyaB"/>
</dbReference>
<comment type="caution">
    <text evidence="3">The sequence shown here is derived from an EMBL/GenBank/DDBJ whole genome shotgun (WGS) entry which is preliminary data.</text>
</comment>
<dbReference type="RefSeq" id="WP_067091662.1">
    <property type="nucleotide sequence ID" value="NZ_LWMV01000178.1"/>
</dbReference>
<proteinExistence type="predicted"/>
<keyword evidence="4" id="KW-1185">Reference proteome</keyword>
<dbReference type="Proteomes" id="UP000077245">
    <property type="component" value="Unassembled WGS sequence"/>
</dbReference>
<dbReference type="PANTHER" id="PTHR21028:SF2">
    <property type="entry name" value="CYTH DOMAIN-CONTAINING PROTEIN"/>
    <property type="match status" value="1"/>
</dbReference>
<dbReference type="OrthoDB" id="46040at2157"/>
<keyword evidence="1" id="KW-0175">Coiled coil</keyword>
<evidence type="ECO:0000313" key="3">
    <source>
        <dbReference type="EMBL" id="KZX11928.1"/>
    </source>
</evidence>
<dbReference type="SUPFAM" id="SSF55154">
    <property type="entry name" value="CYTH-like phosphatases"/>
    <property type="match status" value="1"/>
</dbReference>
<gene>
    <name evidence="3" type="ORF">MBCUR_12520</name>
</gene>
<dbReference type="PROSITE" id="PS51707">
    <property type="entry name" value="CYTH"/>
    <property type="match status" value="1"/>
</dbReference>
<dbReference type="SMART" id="SM01118">
    <property type="entry name" value="CYTH"/>
    <property type="match status" value="1"/>
</dbReference>